<organism evidence="1 2">
    <name type="scientific">Daphnia magna</name>
    <dbReference type="NCBI Taxonomy" id="35525"/>
    <lineage>
        <taxon>Eukaryota</taxon>
        <taxon>Metazoa</taxon>
        <taxon>Ecdysozoa</taxon>
        <taxon>Arthropoda</taxon>
        <taxon>Crustacea</taxon>
        <taxon>Branchiopoda</taxon>
        <taxon>Diplostraca</taxon>
        <taxon>Cladocera</taxon>
        <taxon>Anomopoda</taxon>
        <taxon>Daphniidae</taxon>
        <taxon>Daphnia</taxon>
    </lineage>
</organism>
<dbReference type="Proteomes" id="UP001234178">
    <property type="component" value="Unassembled WGS sequence"/>
</dbReference>
<gene>
    <name evidence="1" type="ORF">OUZ56_030029</name>
</gene>
<keyword evidence="2" id="KW-1185">Reference proteome</keyword>
<evidence type="ECO:0000313" key="2">
    <source>
        <dbReference type="Proteomes" id="UP001234178"/>
    </source>
</evidence>
<evidence type="ECO:0000313" key="1">
    <source>
        <dbReference type="EMBL" id="KAK4015039.1"/>
    </source>
</evidence>
<dbReference type="EMBL" id="JAOYFB010000005">
    <property type="protein sequence ID" value="KAK4015039.1"/>
    <property type="molecule type" value="Genomic_DNA"/>
</dbReference>
<protein>
    <submittedName>
        <fullName evidence="1">Uncharacterized protein</fullName>
    </submittedName>
</protein>
<accession>A0ABQ9ZRD8</accession>
<comment type="caution">
    <text evidence="1">The sequence shown here is derived from an EMBL/GenBank/DDBJ whole genome shotgun (WGS) entry which is preliminary data.</text>
</comment>
<proteinExistence type="predicted"/>
<sequence>MLLDKPMQTLFEKCLYPLNKSSVGKYFEPHNASTVSSVLAYYQSSILPRSTQTLINWCASSLNGSSSSSKLDKGLSGIFIPISEKVMLYNGNILSEKLCSTP</sequence>
<reference evidence="1 2" key="1">
    <citation type="journal article" date="2023" name="Nucleic Acids Res.">
        <title>The hologenome of Daphnia magna reveals possible DNA methylation and microbiome-mediated evolution of the host genome.</title>
        <authorList>
            <person name="Chaturvedi A."/>
            <person name="Li X."/>
            <person name="Dhandapani V."/>
            <person name="Marshall H."/>
            <person name="Kissane S."/>
            <person name="Cuenca-Cambronero M."/>
            <person name="Asole G."/>
            <person name="Calvet F."/>
            <person name="Ruiz-Romero M."/>
            <person name="Marangio P."/>
            <person name="Guigo R."/>
            <person name="Rago D."/>
            <person name="Mirbahai L."/>
            <person name="Eastwood N."/>
            <person name="Colbourne J.K."/>
            <person name="Zhou J."/>
            <person name="Mallon E."/>
            <person name="Orsini L."/>
        </authorList>
    </citation>
    <scope>NUCLEOTIDE SEQUENCE [LARGE SCALE GENOMIC DNA]</scope>
    <source>
        <strain evidence="1">LRV0_1</strain>
    </source>
</reference>
<name>A0ABQ9ZRD8_9CRUS</name>